<dbReference type="GO" id="GO:0020037">
    <property type="term" value="F:heme binding"/>
    <property type="evidence" value="ECO:0007669"/>
    <property type="project" value="InterPro"/>
</dbReference>
<dbReference type="InterPro" id="IPR012292">
    <property type="entry name" value="Globin/Proto"/>
</dbReference>
<protein>
    <recommendedName>
        <fullName evidence="2">Globin</fullName>
    </recommendedName>
</protein>
<proteinExistence type="predicted"/>
<accession>A0A6S6SJF7</accession>
<dbReference type="SUPFAM" id="SSF46458">
    <property type="entry name" value="Globin-like"/>
    <property type="match status" value="1"/>
</dbReference>
<evidence type="ECO:0000313" key="1">
    <source>
        <dbReference type="EMBL" id="CAA6805041.1"/>
    </source>
</evidence>
<reference evidence="1" key="1">
    <citation type="submission" date="2020-01" db="EMBL/GenBank/DDBJ databases">
        <authorList>
            <person name="Meier V. D."/>
            <person name="Meier V D."/>
        </authorList>
    </citation>
    <scope>NUCLEOTIDE SEQUENCE</scope>
    <source>
        <strain evidence="1">HLG_WM_MAG_05</strain>
    </source>
</reference>
<dbReference type="GO" id="GO:0019825">
    <property type="term" value="F:oxygen binding"/>
    <property type="evidence" value="ECO:0007669"/>
    <property type="project" value="InterPro"/>
</dbReference>
<sequence length="128" mass="15139">MAVELEKTVKKEIVQRMVNEFYGKVIKDPLVGPFFTDRFGDDIESKVWKVHLELLGNYWSMLMLGENDYQGRPMAPHFDMPGISRKAFEQWLFLFHETVDEIYIPKIGEYFKNQSNDIARRFMLNLGL</sequence>
<gene>
    <name evidence="1" type="ORF">HELGO_WM11903</name>
</gene>
<dbReference type="EMBL" id="CACVAU010000015">
    <property type="protein sequence ID" value="CAA6805041.1"/>
    <property type="molecule type" value="Genomic_DNA"/>
</dbReference>
<evidence type="ECO:0008006" key="2">
    <source>
        <dbReference type="Google" id="ProtNLM"/>
    </source>
</evidence>
<dbReference type="Gene3D" id="1.10.490.10">
    <property type="entry name" value="Globins"/>
    <property type="match status" value="1"/>
</dbReference>
<name>A0A6S6SJF7_9BACT</name>
<dbReference type="InterPro" id="IPR009050">
    <property type="entry name" value="Globin-like_sf"/>
</dbReference>
<dbReference type="AlphaFoldDB" id="A0A6S6SJF7"/>
<organism evidence="1">
    <name type="scientific">uncultured Sulfurovum sp</name>
    <dbReference type="NCBI Taxonomy" id="269237"/>
    <lineage>
        <taxon>Bacteria</taxon>
        <taxon>Pseudomonadati</taxon>
        <taxon>Campylobacterota</taxon>
        <taxon>Epsilonproteobacteria</taxon>
        <taxon>Campylobacterales</taxon>
        <taxon>Sulfurovaceae</taxon>
        <taxon>Sulfurovum</taxon>
        <taxon>environmental samples</taxon>
    </lineage>
</organism>
<dbReference type="CDD" id="cd08916">
    <property type="entry name" value="TrHb3_P"/>
    <property type="match status" value="1"/>
</dbReference>